<evidence type="ECO:0000256" key="7">
    <source>
        <dbReference type="ARBA" id="ARBA00022723"/>
    </source>
</evidence>
<feature type="binding site" evidence="15">
    <location>
        <position position="77"/>
    </location>
    <ligand>
        <name>thiamine diphosphate</name>
        <dbReference type="ChEBI" id="CHEBI:58937"/>
    </ligand>
</feature>
<evidence type="ECO:0000256" key="18">
    <source>
        <dbReference type="RuleBase" id="RU004996"/>
    </source>
</evidence>
<evidence type="ECO:0000256" key="10">
    <source>
        <dbReference type="ARBA" id="ARBA00023052"/>
    </source>
</evidence>
<evidence type="ECO:0000256" key="15">
    <source>
        <dbReference type="PIRSR" id="PIRSR605478-3"/>
    </source>
</evidence>
<dbReference type="PROSITE" id="PS00802">
    <property type="entry name" value="TRANSKETOLASE_2"/>
    <property type="match status" value="1"/>
</dbReference>
<feature type="binding site" evidence="14">
    <location>
        <position position="268"/>
    </location>
    <ligand>
        <name>substrate</name>
    </ligand>
</feature>
<comment type="cofactor">
    <cofactor evidence="15">
        <name>thiamine diphosphate</name>
        <dbReference type="ChEBI" id="CHEBI:58937"/>
    </cofactor>
    <text evidence="15">Binds 1 thiamine pyrophosphate per subunit. During the reaction, the substrate forms a covalent intermediate with the cofactor.</text>
</comment>
<feature type="binding site" evidence="14">
    <location>
        <position position="360"/>
    </location>
    <ligand>
        <name>substrate</name>
    </ligand>
</feature>
<dbReference type="PROSITE" id="PS00801">
    <property type="entry name" value="TRANSKETOLASE_1"/>
    <property type="match status" value="1"/>
</dbReference>
<dbReference type="CDD" id="cd02012">
    <property type="entry name" value="TPP_TK"/>
    <property type="match status" value="1"/>
</dbReference>
<feature type="binding site" evidence="15">
    <location>
        <begin position="126"/>
        <end position="128"/>
    </location>
    <ligand>
        <name>thiamine diphosphate</name>
        <dbReference type="ChEBI" id="CHEBI:58937"/>
    </ligand>
</feature>
<keyword evidence="21" id="KW-1185">Reference proteome</keyword>
<dbReference type="Proteomes" id="UP000199093">
    <property type="component" value="Unassembled WGS sequence"/>
</dbReference>
<dbReference type="GO" id="GO:0006098">
    <property type="term" value="P:pentose-phosphate shunt"/>
    <property type="evidence" value="ECO:0007669"/>
    <property type="project" value="TreeGrafter"/>
</dbReference>
<dbReference type="FunFam" id="3.40.50.970:FF:000003">
    <property type="entry name" value="Transketolase"/>
    <property type="match status" value="1"/>
</dbReference>
<dbReference type="CDD" id="cd07033">
    <property type="entry name" value="TPP_PYR_DXS_TK_like"/>
    <property type="match status" value="1"/>
</dbReference>
<dbReference type="EMBL" id="FNEJ01000029">
    <property type="protein sequence ID" value="SDJ39243.1"/>
    <property type="molecule type" value="Genomic_DNA"/>
</dbReference>
<dbReference type="PANTHER" id="PTHR43522:SF2">
    <property type="entry name" value="TRANSKETOLASE 1-RELATED"/>
    <property type="match status" value="1"/>
</dbReference>
<dbReference type="SMART" id="SM00861">
    <property type="entry name" value="Transket_pyr"/>
    <property type="match status" value="1"/>
</dbReference>
<dbReference type="GO" id="GO:0046872">
    <property type="term" value="F:metal ion binding"/>
    <property type="evidence" value="ECO:0007669"/>
    <property type="project" value="UniProtKB-KW"/>
</dbReference>
<dbReference type="FunFam" id="3.40.50.970:FF:000004">
    <property type="entry name" value="Transketolase"/>
    <property type="match status" value="1"/>
</dbReference>
<dbReference type="InterPro" id="IPR020826">
    <property type="entry name" value="Transketolase_BS"/>
</dbReference>
<comment type="cofactor">
    <cofactor evidence="16">
        <name>Mg(2+)</name>
        <dbReference type="ChEBI" id="CHEBI:18420"/>
    </cofactor>
    <text evidence="16">Binds 1 Mg(2+) ion per subunit. Can also utilize other divalent metal cations, such as Ca(2+), Mn(2+) and Co(2+).</text>
</comment>
<evidence type="ECO:0000313" key="21">
    <source>
        <dbReference type="Proteomes" id="UP000199093"/>
    </source>
</evidence>
<feature type="binding site" evidence="15">
    <location>
        <position position="268"/>
    </location>
    <ligand>
        <name>thiamine diphosphate</name>
        <dbReference type="ChEBI" id="CHEBI:58937"/>
    </ligand>
</feature>
<keyword evidence="6 18" id="KW-0808">Transferase</keyword>
<evidence type="ECO:0000256" key="17">
    <source>
        <dbReference type="PIRSR" id="PIRSR605478-5"/>
    </source>
</evidence>
<feature type="binding site" evidence="16">
    <location>
        <position position="164"/>
    </location>
    <ligand>
        <name>Mg(2+)</name>
        <dbReference type="ChEBI" id="CHEBI:18420"/>
    </ligand>
</feature>
<dbReference type="EC" id="2.2.1.1" evidence="5 12"/>
<dbReference type="InterPro" id="IPR049557">
    <property type="entry name" value="Transketolase_CS"/>
</dbReference>
<keyword evidence="10 15" id="KW-0786">Thiamine pyrophosphate</keyword>
<evidence type="ECO:0000256" key="1">
    <source>
        <dbReference type="ARBA" id="ARBA00004959"/>
    </source>
</evidence>
<feature type="binding site" evidence="14">
    <location>
        <position position="464"/>
    </location>
    <ligand>
        <name>substrate</name>
    </ligand>
</feature>
<dbReference type="Gene3D" id="3.40.50.970">
    <property type="match status" value="2"/>
</dbReference>
<dbReference type="InterPro" id="IPR005475">
    <property type="entry name" value="Transketolase-like_Pyr-bd"/>
</dbReference>
<dbReference type="RefSeq" id="WP_089851479.1">
    <property type="nucleotide sequence ID" value="NZ_FNEJ01000029.1"/>
</dbReference>
<dbReference type="InterPro" id="IPR005478">
    <property type="entry name" value="Transketolase_bac-like"/>
</dbReference>
<feature type="binding site" evidence="15">
    <location>
        <position position="440"/>
    </location>
    <ligand>
        <name>thiamine diphosphate</name>
        <dbReference type="ChEBI" id="CHEBI:58937"/>
    </ligand>
</feature>
<comment type="pathway">
    <text evidence="1">Carbohydrate degradation; pentose phosphate pathway.</text>
</comment>
<dbReference type="PANTHER" id="PTHR43522">
    <property type="entry name" value="TRANSKETOLASE"/>
    <property type="match status" value="1"/>
</dbReference>
<dbReference type="NCBIfam" id="TIGR00232">
    <property type="entry name" value="tktlase_bact"/>
    <property type="match status" value="1"/>
</dbReference>
<feature type="binding site" evidence="15">
    <location>
        <position position="165"/>
    </location>
    <ligand>
        <name>thiamine diphosphate</name>
        <dbReference type="ChEBI" id="CHEBI:58937"/>
    </ligand>
</feature>
<feature type="binding site" evidence="16">
    <location>
        <position position="196"/>
    </location>
    <ligand>
        <name>Mg(2+)</name>
        <dbReference type="ChEBI" id="CHEBI:18420"/>
    </ligand>
</feature>
<feature type="binding site" evidence="14">
    <location>
        <position position="472"/>
    </location>
    <ligand>
        <name>substrate</name>
    </ligand>
</feature>
<dbReference type="STRING" id="555512.SAMN04487993_10299"/>
<dbReference type="Pfam" id="PF02779">
    <property type="entry name" value="Transket_pyr"/>
    <property type="match status" value="1"/>
</dbReference>
<keyword evidence="8 18" id="KW-0106">Calcium</keyword>
<organism evidence="20 21">
    <name type="scientific">Salipiger marinus</name>
    <dbReference type="NCBI Taxonomy" id="555512"/>
    <lineage>
        <taxon>Bacteria</taxon>
        <taxon>Pseudomonadati</taxon>
        <taxon>Pseudomonadota</taxon>
        <taxon>Alphaproteobacteria</taxon>
        <taxon>Rhodobacterales</taxon>
        <taxon>Roseobacteraceae</taxon>
        <taxon>Salipiger</taxon>
    </lineage>
</organism>
<gene>
    <name evidence="20" type="ORF">SAMN04487993_10299</name>
</gene>
<feature type="binding site" evidence="14">
    <location>
        <position position="523"/>
    </location>
    <ligand>
        <name>substrate</name>
    </ligand>
</feature>
<dbReference type="InterPro" id="IPR033247">
    <property type="entry name" value="Transketolase_fam"/>
</dbReference>
<feature type="active site" description="Proton donor" evidence="13">
    <location>
        <position position="414"/>
    </location>
</feature>
<feature type="binding site" evidence="14">
    <location>
        <position position="37"/>
    </location>
    <ligand>
        <name>substrate</name>
    </ligand>
</feature>
<evidence type="ECO:0000259" key="19">
    <source>
        <dbReference type="SMART" id="SM00861"/>
    </source>
</evidence>
<dbReference type="GO" id="GO:0004802">
    <property type="term" value="F:transketolase activity"/>
    <property type="evidence" value="ECO:0007669"/>
    <property type="project" value="UniProtKB-UniRule"/>
</dbReference>
<comment type="similarity">
    <text evidence="3 18">Belongs to the transketolase family.</text>
</comment>
<evidence type="ECO:0000256" key="13">
    <source>
        <dbReference type="PIRSR" id="PIRSR605478-1"/>
    </source>
</evidence>
<comment type="pathway">
    <text evidence="2">Carbohydrate biosynthesis; Calvin cycle.</text>
</comment>
<evidence type="ECO:0000256" key="4">
    <source>
        <dbReference type="ARBA" id="ARBA00011738"/>
    </source>
</evidence>
<dbReference type="InterPro" id="IPR009014">
    <property type="entry name" value="Transketo_C/PFOR_II"/>
</dbReference>
<evidence type="ECO:0000256" key="9">
    <source>
        <dbReference type="ARBA" id="ARBA00022842"/>
    </source>
</evidence>
<accession>A0A1G8TCP4</accession>
<feature type="domain" description="Transketolase-like pyrimidine-binding" evidence="19">
    <location>
        <begin position="357"/>
        <end position="528"/>
    </location>
</feature>
<dbReference type="GO" id="GO:0005829">
    <property type="term" value="C:cytosol"/>
    <property type="evidence" value="ECO:0007669"/>
    <property type="project" value="TreeGrafter"/>
</dbReference>
<dbReference type="InterPro" id="IPR055152">
    <property type="entry name" value="Transketolase-like_C_2"/>
</dbReference>
<comment type="subunit">
    <text evidence="4 18">Homodimer.</text>
</comment>
<evidence type="ECO:0000256" key="5">
    <source>
        <dbReference type="ARBA" id="ARBA00013152"/>
    </source>
</evidence>
<keyword evidence="7 16" id="KW-0479">Metal-binding</keyword>
<evidence type="ECO:0000256" key="16">
    <source>
        <dbReference type="PIRSR" id="PIRSR605478-4"/>
    </source>
</evidence>
<evidence type="ECO:0000256" key="11">
    <source>
        <dbReference type="ARBA" id="ARBA00049473"/>
    </source>
</evidence>
<dbReference type="AlphaFoldDB" id="A0A1G8TCP4"/>
<dbReference type="InterPro" id="IPR029061">
    <property type="entry name" value="THDP-binding"/>
</dbReference>
<dbReference type="OrthoDB" id="8732661at2"/>
<dbReference type="SUPFAM" id="SSF52518">
    <property type="entry name" value="Thiamin diphosphate-binding fold (THDP-binding)"/>
    <property type="match status" value="2"/>
</dbReference>
<feature type="site" description="Important for catalytic activity" evidence="17">
    <location>
        <position position="268"/>
    </location>
</feature>
<dbReference type="Pfam" id="PF00456">
    <property type="entry name" value="Transketolase_N"/>
    <property type="match status" value="1"/>
</dbReference>
<evidence type="ECO:0000313" key="20">
    <source>
        <dbReference type="EMBL" id="SDJ39243.1"/>
    </source>
</evidence>
<feature type="binding site" evidence="15">
    <location>
        <position position="194"/>
    </location>
    <ligand>
        <name>thiamine diphosphate</name>
        <dbReference type="ChEBI" id="CHEBI:58937"/>
    </ligand>
</feature>
<feature type="site" description="Important for catalytic activity" evidence="17">
    <location>
        <position position="37"/>
    </location>
</feature>
<protein>
    <recommendedName>
        <fullName evidence="5 12">Transketolase</fullName>
        <ecNumber evidence="5 12">2.2.1.1</ecNumber>
    </recommendedName>
</protein>
<comment type="catalytic activity">
    <reaction evidence="11 18">
        <text>D-sedoheptulose 7-phosphate + D-glyceraldehyde 3-phosphate = aldehydo-D-ribose 5-phosphate + D-xylulose 5-phosphate</text>
        <dbReference type="Rhea" id="RHEA:10508"/>
        <dbReference type="ChEBI" id="CHEBI:57483"/>
        <dbReference type="ChEBI" id="CHEBI:57737"/>
        <dbReference type="ChEBI" id="CHEBI:58273"/>
        <dbReference type="ChEBI" id="CHEBI:59776"/>
        <dbReference type="EC" id="2.2.1.1"/>
    </reaction>
</comment>
<evidence type="ECO:0000256" key="12">
    <source>
        <dbReference type="NCBIfam" id="TIGR00232"/>
    </source>
</evidence>
<feature type="binding site" evidence="14">
    <location>
        <position position="476"/>
    </location>
    <ligand>
        <name>substrate</name>
    </ligand>
</feature>
<evidence type="ECO:0000256" key="3">
    <source>
        <dbReference type="ARBA" id="ARBA00007131"/>
    </source>
</evidence>
<dbReference type="Pfam" id="PF22613">
    <property type="entry name" value="Transketolase_C_1"/>
    <property type="match status" value="1"/>
</dbReference>
<evidence type="ECO:0000256" key="2">
    <source>
        <dbReference type="ARBA" id="ARBA00005215"/>
    </source>
</evidence>
<evidence type="ECO:0000256" key="14">
    <source>
        <dbReference type="PIRSR" id="PIRSR605478-2"/>
    </source>
</evidence>
<comment type="function">
    <text evidence="18">Catalyzes the transfer of a two-carbon ketol group from a ketose donor to an aldose acceptor, via a covalent intermediate with the cofactor thiamine pyrophosphate.</text>
</comment>
<evidence type="ECO:0000256" key="6">
    <source>
        <dbReference type="ARBA" id="ARBA00022679"/>
    </source>
</evidence>
<feature type="binding site" evidence="14">
    <location>
        <position position="387"/>
    </location>
    <ligand>
        <name>substrate</name>
    </ligand>
</feature>
<keyword evidence="9 16" id="KW-0460">Magnesium</keyword>
<dbReference type="Gene3D" id="3.40.50.920">
    <property type="match status" value="1"/>
</dbReference>
<name>A0A1G8TCP4_9RHOB</name>
<evidence type="ECO:0000256" key="8">
    <source>
        <dbReference type="ARBA" id="ARBA00022837"/>
    </source>
</evidence>
<comment type="cofactor">
    <cofactor evidence="18">
        <name>Mg(2+)</name>
        <dbReference type="ChEBI" id="CHEBI:18420"/>
    </cofactor>
    <cofactor evidence="18">
        <name>Ca(2+)</name>
        <dbReference type="ChEBI" id="CHEBI:29108"/>
    </cofactor>
    <cofactor evidence="18">
        <name>Mn(2+)</name>
        <dbReference type="ChEBI" id="CHEBI:29035"/>
    </cofactor>
    <cofactor evidence="18">
        <name>Co(2+)</name>
        <dbReference type="ChEBI" id="CHEBI:48828"/>
    </cofactor>
    <text evidence="18">Binds 1 Mg(2+) ion per subunit. Can also utilize other divalent metal cations, such as Ca(2+), Mn(2+) and Co(2+).</text>
</comment>
<dbReference type="SUPFAM" id="SSF52922">
    <property type="entry name" value="TK C-terminal domain-like"/>
    <property type="match status" value="1"/>
</dbReference>
<sequence>MTISQARPTPSEPTLHHMAHALRFLTVDAVEVAQSGHPGMPMGMADVATVLFDRVMKYDAGHPEWPDRDRFVLSVGHGSMLLYGLLWLTGTPDLSLQDLKDFRKLGAKTAGHPEAEMLRGVEATTGPLGQGIANAVGMALAERMLNAQFGDDLVDHHTFVMAGDGCLMEGISQEAVTLAAHLGLGKLVLLFDDNAVTIDGTTQHATSEDQPRRFEAAGWHVQSVDGHDMDAIEAALLAAKADDRPSMIACRTVIGRGSAAKQGKPAAHFGAIGAEDRKAMQTMLDWPYGAFEIPGSVLDAWRAAGARGADARRDWEARLASAPGRQGFERQISGTAPAEAAAILADLRAAAVGTDPVATRMSTSRVLNALFGVMPELVGGSADLAGSTQTWPEQATPLTKGDWSGRYIPFGVREHGMAAVMNGIALHGGFIPYGGTFLCFVDYARPAVRLAAMMQQRAIFVMTHDCITVGEDGPTHQPVEHLAGLRATPNLNVFRPGDMVEALECWELALASAHAPSVMCLSRNPLPVLRTDAGENRAARGGYVLAEASGPRRATLLATGSELHLAAEARALLEAQGVPTAVVSMPCWRLFDQQDGDWKDQVLGPREAVHLAVEALSPLGWERYVGRDGLILGIDSFGASGPAADVTRHFGMTAERIAEMVMAELARC</sequence>
<dbReference type="InterPro" id="IPR005474">
    <property type="entry name" value="Transketolase_N"/>
</dbReference>
<reference evidence="20 21" key="1">
    <citation type="submission" date="2016-10" db="EMBL/GenBank/DDBJ databases">
        <authorList>
            <person name="de Groot N.N."/>
        </authorList>
    </citation>
    <scope>NUCLEOTIDE SEQUENCE [LARGE SCALE GENOMIC DNA]</scope>
    <source>
        <strain evidence="20 21">DSM 26424</strain>
    </source>
</reference>
<proteinExistence type="inferred from homology"/>
<feature type="binding site" evidence="16">
    <location>
        <position position="194"/>
    </location>
    <ligand>
        <name>Mg(2+)</name>
        <dbReference type="ChEBI" id="CHEBI:18420"/>
    </ligand>
</feature>